<gene>
    <name evidence="3" type="ORF">IHQ68_17940</name>
</gene>
<keyword evidence="4" id="KW-1185">Reference proteome</keyword>
<keyword evidence="1" id="KW-0175">Coiled coil</keyword>
<comment type="caution">
    <text evidence="3">The sequence shown here is derived from an EMBL/GenBank/DDBJ whole genome shotgun (WGS) entry which is preliminary data.</text>
</comment>
<evidence type="ECO:0000256" key="2">
    <source>
        <dbReference type="SAM" id="MobiDB-lite"/>
    </source>
</evidence>
<accession>A0ABU1DK46</accession>
<sequence>MPVWGRKQAGEAAQELADHLKAVDHIKALQEGQKALADAVAALQEDVRQLRADFRLQQAETKTEVVRTTQEIVTSVQGRLFEKLENLAVKMAVAEERSRSDLKQLERRMLGSPRRDEESPL</sequence>
<evidence type="ECO:0000313" key="3">
    <source>
        <dbReference type="EMBL" id="MDR4308504.1"/>
    </source>
</evidence>
<dbReference type="EMBL" id="JADBEO010000054">
    <property type="protein sequence ID" value="MDR4308504.1"/>
    <property type="molecule type" value="Genomic_DNA"/>
</dbReference>
<feature type="coiled-coil region" evidence="1">
    <location>
        <begin position="26"/>
        <end position="60"/>
    </location>
</feature>
<evidence type="ECO:0000313" key="4">
    <source>
        <dbReference type="Proteomes" id="UP001181622"/>
    </source>
</evidence>
<proteinExistence type="predicted"/>
<name>A0ABU1DK46_9HYPH</name>
<feature type="region of interest" description="Disordered" evidence="2">
    <location>
        <begin position="98"/>
        <end position="121"/>
    </location>
</feature>
<dbReference type="RefSeq" id="WP_309394306.1">
    <property type="nucleotide sequence ID" value="NZ_JADBEO010000054.1"/>
</dbReference>
<protein>
    <submittedName>
        <fullName evidence="3">Uncharacterized protein</fullName>
    </submittedName>
</protein>
<dbReference type="Proteomes" id="UP001181622">
    <property type="component" value="Unassembled WGS sequence"/>
</dbReference>
<evidence type="ECO:0000256" key="1">
    <source>
        <dbReference type="SAM" id="Coils"/>
    </source>
</evidence>
<reference evidence="3" key="1">
    <citation type="submission" date="2020-10" db="EMBL/GenBank/DDBJ databases">
        <authorList>
            <person name="Abbas A."/>
            <person name="Razzaq R."/>
            <person name="Waqas M."/>
            <person name="Abbas N."/>
            <person name="Nielsen T.K."/>
            <person name="Hansen L.H."/>
            <person name="Hussain S."/>
            <person name="Shahid M."/>
        </authorList>
    </citation>
    <scope>NUCLEOTIDE SEQUENCE</scope>
    <source>
        <strain evidence="3">S14</strain>
    </source>
</reference>
<organism evidence="3 4">
    <name type="scientific">Chelatococcus sambhunathii</name>
    <dbReference type="NCBI Taxonomy" id="363953"/>
    <lineage>
        <taxon>Bacteria</taxon>
        <taxon>Pseudomonadati</taxon>
        <taxon>Pseudomonadota</taxon>
        <taxon>Alphaproteobacteria</taxon>
        <taxon>Hyphomicrobiales</taxon>
        <taxon>Chelatococcaceae</taxon>
        <taxon>Chelatococcus</taxon>
    </lineage>
</organism>